<gene>
    <name evidence="2" type="ORF">Bpfe_026191</name>
</gene>
<reference evidence="2" key="1">
    <citation type="journal article" date="2023" name="PLoS Negl. Trop. Dis.">
        <title>A genome sequence for Biomphalaria pfeifferi, the major vector snail for the human-infecting parasite Schistosoma mansoni.</title>
        <authorList>
            <person name="Bu L."/>
            <person name="Lu L."/>
            <person name="Laidemitt M.R."/>
            <person name="Zhang S.M."/>
            <person name="Mutuku M."/>
            <person name="Mkoji G."/>
            <person name="Steinauer M."/>
            <person name="Loker E.S."/>
        </authorList>
    </citation>
    <scope>NUCLEOTIDE SEQUENCE</scope>
    <source>
        <strain evidence="2">KasaAsao</strain>
    </source>
</reference>
<evidence type="ECO:0000256" key="1">
    <source>
        <dbReference type="SAM" id="Phobius"/>
    </source>
</evidence>
<name>A0AAD8AXT8_BIOPF</name>
<feature type="transmembrane region" description="Helical" evidence="1">
    <location>
        <begin position="40"/>
        <end position="60"/>
    </location>
</feature>
<sequence length="264" mass="30577">MTGTVEATTMTVTRVLSNNVKKTTKKLRLVNNCVTSKKPIMIVLVILAALFAFSQCRAVYDHDAEYKKFLFAFAGEYGDPKVYIVRDFQDERVWISAYRAWVYPVNTTLFPGMQTMYVREEIPPGLVKKSLWTFRKFLDRWFYKIDVIRYNFTSDVNPPDDPRGSTFFNNLAITSLVHNHFCDGMFALIERNATNWLGGLDLCEFNSEEKDEYAIDSSCSYFKIWGVTYPTGNYTDFILYKKKLIDFPPDWYVKSTPCQLISAG</sequence>
<evidence type="ECO:0000313" key="2">
    <source>
        <dbReference type="EMBL" id="KAK0044396.1"/>
    </source>
</evidence>
<keyword evidence="3" id="KW-1185">Reference proteome</keyword>
<protein>
    <submittedName>
        <fullName evidence="2">Uncharacterized protein</fullName>
    </submittedName>
</protein>
<dbReference type="AlphaFoldDB" id="A0AAD8AXT8"/>
<dbReference type="Proteomes" id="UP001233172">
    <property type="component" value="Unassembled WGS sequence"/>
</dbReference>
<evidence type="ECO:0000313" key="3">
    <source>
        <dbReference type="Proteomes" id="UP001233172"/>
    </source>
</evidence>
<accession>A0AAD8AXT8</accession>
<reference evidence="2" key="2">
    <citation type="submission" date="2023-04" db="EMBL/GenBank/DDBJ databases">
        <authorList>
            <person name="Bu L."/>
            <person name="Lu L."/>
            <person name="Laidemitt M.R."/>
            <person name="Zhang S.M."/>
            <person name="Mutuku M."/>
            <person name="Mkoji G."/>
            <person name="Steinauer M."/>
            <person name="Loker E.S."/>
        </authorList>
    </citation>
    <scope>NUCLEOTIDE SEQUENCE</scope>
    <source>
        <strain evidence="2">KasaAsao</strain>
        <tissue evidence="2">Whole Snail</tissue>
    </source>
</reference>
<organism evidence="2 3">
    <name type="scientific">Biomphalaria pfeifferi</name>
    <name type="common">Bloodfluke planorb</name>
    <name type="synonym">Freshwater snail</name>
    <dbReference type="NCBI Taxonomy" id="112525"/>
    <lineage>
        <taxon>Eukaryota</taxon>
        <taxon>Metazoa</taxon>
        <taxon>Spiralia</taxon>
        <taxon>Lophotrochozoa</taxon>
        <taxon>Mollusca</taxon>
        <taxon>Gastropoda</taxon>
        <taxon>Heterobranchia</taxon>
        <taxon>Euthyneura</taxon>
        <taxon>Panpulmonata</taxon>
        <taxon>Hygrophila</taxon>
        <taxon>Lymnaeoidea</taxon>
        <taxon>Planorbidae</taxon>
        <taxon>Biomphalaria</taxon>
    </lineage>
</organism>
<keyword evidence="1" id="KW-0812">Transmembrane</keyword>
<proteinExistence type="predicted"/>
<dbReference type="EMBL" id="JASAOG010000199">
    <property type="protein sequence ID" value="KAK0044396.1"/>
    <property type="molecule type" value="Genomic_DNA"/>
</dbReference>
<keyword evidence="1" id="KW-1133">Transmembrane helix</keyword>
<keyword evidence="1" id="KW-0472">Membrane</keyword>
<comment type="caution">
    <text evidence="2">The sequence shown here is derived from an EMBL/GenBank/DDBJ whole genome shotgun (WGS) entry which is preliminary data.</text>
</comment>